<proteinExistence type="predicted"/>
<dbReference type="EMBL" id="LXQA010845375">
    <property type="protein sequence ID" value="MCI73746.1"/>
    <property type="molecule type" value="Genomic_DNA"/>
</dbReference>
<dbReference type="InterPro" id="IPR032675">
    <property type="entry name" value="LRR_dom_sf"/>
</dbReference>
<dbReference type="Proteomes" id="UP000265520">
    <property type="component" value="Unassembled WGS sequence"/>
</dbReference>
<feature type="non-terminal residue" evidence="1">
    <location>
        <position position="1"/>
    </location>
</feature>
<dbReference type="SUPFAM" id="SSF52058">
    <property type="entry name" value="L domain-like"/>
    <property type="match status" value="1"/>
</dbReference>
<reference evidence="1 2" key="1">
    <citation type="journal article" date="2018" name="Front. Plant Sci.">
        <title>Red Clover (Trifolium pratense) and Zigzag Clover (T. medium) - A Picture of Genomic Similarities and Differences.</title>
        <authorList>
            <person name="Dluhosova J."/>
            <person name="Istvanek J."/>
            <person name="Nedelnik J."/>
            <person name="Repkova J."/>
        </authorList>
    </citation>
    <scope>NUCLEOTIDE SEQUENCE [LARGE SCALE GENOMIC DNA]</scope>
    <source>
        <strain evidence="2">cv. 10/8</strain>
        <tissue evidence="1">Leaf</tissue>
    </source>
</reference>
<comment type="caution">
    <text evidence="1">The sequence shown here is derived from an EMBL/GenBank/DDBJ whole genome shotgun (WGS) entry which is preliminary data.</text>
</comment>
<evidence type="ECO:0000313" key="2">
    <source>
        <dbReference type="Proteomes" id="UP000265520"/>
    </source>
</evidence>
<dbReference type="AlphaFoldDB" id="A0A392UMT5"/>
<dbReference type="Gene3D" id="3.80.10.10">
    <property type="entry name" value="Ribonuclease Inhibitor"/>
    <property type="match status" value="1"/>
</dbReference>
<organism evidence="1 2">
    <name type="scientific">Trifolium medium</name>
    <dbReference type="NCBI Taxonomy" id="97028"/>
    <lineage>
        <taxon>Eukaryota</taxon>
        <taxon>Viridiplantae</taxon>
        <taxon>Streptophyta</taxon>
        <taxon>Embryophyta</taxon>
        <taxon>Tracheophyta</taxon>
        <taxon>Spermatophyta</taxon>
        <taxon>Magnoliopsida</taxon>
        <taxon>eudicotyledons</taxon>
        <taxon>Gunneridae</taxon>
        <taxon>Pentapetalae</taxon>
        <taxon>rosids</taxon>
        <taxon>fabids</taxon>
        <taxon>Fabales</taxon>
        <taxon>Fabaceae</taxon>
        <taxon>Papilionoideae</taxon>
        <taxon>50 kb inversion clade</taxon>
        <taxon>NPAAA clade</taxon>
        <taxon>Hologalegina</taxon>
        <taxon>IRL clade</taxon>
        <taxon>Trifolieae</taxon>
        <taxon>Trifolium</taxon>
    </lineage>
</organism>
<accession>A0A392UMT5</accession>
<sequence length="69" mass="8095">LDLERVYKPKLPNCIARLSRLRYLGLRWTYLESLPSSISKLLKLQTLDLKHTYSTYLNLEDGTQTLVLE</sequence>
<protein>
    <submittedName>
        <fullName evidence="1">Disease resistance protein</fullName>
    </submittedName>
</protein>
<evidence type="ECO:0000313" key="1">
    <source>
        <dbReference type="EMBL" id="MCI73746.1"/>
    </source>
</evidence>
<name>A0A392UMT5_9FABA</name>
<keyword evidence="2" id="KW-1185">Reference proteome</keyword>